<feature type="domain" description="DUF7492" evidence="1">
    <location>
        <begin position="48"/>
        <end position="113"/>
    </location>
</feature>
<accession>A0A0D1YJU2</accession>
<organism evidence="2 3">
    <name type="scientific">Exophiala sideris</name>
    <dbReference type="NCBI Taxonomy" id="1016849"/>
    <lineage>
        <taxon>Eukaryota</taxon>
        <taxon>Fungi</taxon>
        <taxon>Dikarya</taxon>
        <taxon>Ascomycota</taxon>
        <taxon>Pezizomycotina</taxon>
        <taxon>Eurotiomycetes</taxon>
        <taxon>Chaetothyriomycetidae</taxon>
        <taxon>Chaetothyriales</taxon>
        <taxon>Herpotrichiellaceae</taxon>
        <taxon>Exophiala</taxon>
    </lineage>
</organism>
<dbReference type="Pfam" id="PF24320">
    <property type="entry name" value="DUF7492"/>
    <property type="match status" value="1"/>
</dbReference>
<dbReference type="AlphaFoldDB" id="A0A0D1YJU2"/>
<dbReference type="EMBL" id="KN846952">
    <property type="protein sequence ID" value="KIV81274.1"/>
    <property type="molecule type" value="Genomic_DNA"/>
</dbReference>
<gene>
    <name evidence="2" type="ORF">PV11_03471</name>
</gene>
<reference evidence="2 3" key="1">
    <citation type="submission" date="2015-01" db="EMBL/GenBank/DDBJ databases">
        <title>The Genome Sequence of Exophiala sideris CBS121828.</title>
        <authorList>
            <consortium name="The Broad Institute Genomics Platform"/>
            <person name="Cuomo C."/>
            <person name="de Hoog S."/>
            <person name="Gorbushina A."/>
            <person name="Stielow B."/>
            <person name="Teixiera M."/>
            <person name="Abouelleil A."/>
            <person name="Chapman S.B."/>
            <person name="Priest M."/>
            <person name="Young S.K."/>
            <person name="Wortman J."/>
            <person name="Nusbaum C."/>
            <person name="Birren B."/>
        </authorList>
    </citation>
    <scope>NUCLEOTIDE SEQUENCE [LARGE SCALE GENOMIC DNA]</scope>
    <source>
        <strain evidence="2 3">CBS 121828</strain>
    </source>
</reference>
<dbReference type="Proteomes" id="UP000053599">
    <property type="component" value="Unassembled WGS sequence"/>
</dbReference>
<evidence type="ECO:0000259" key="1">
    <source>
        <dbReference type="Pfam" id="PF24320"/>
    </source>
</evidence>
<dbReference type="InterPro" id="IPR055915">
    <property type="entry name" value="DUF7492"/>
</dbReference>
<evidence type="ECO:0000313" key="3">
    <source>
        <dbReference type="Proteomes" id="UP000053599"/>
    </source>
</evidence>
<dbReference type="HOGENOM" id="CLU_2015299_0_0_1"/>
<sequence>MATPGSSNCLWWTRMINPWVIPASFAATVREHGKVKQLECTLTGNIKNGHITQPDVPPNKPTSGQVSVYATTQARDDDKFTAIHGQWTADKTGGDQRGLLLTSTPFDDGRCRSEIKYQNRAFG</sequence>
<name>A0A0D1YJU2_9EURO</name>
<dbReference type="OrthoDB" id="64281at2759"/>
<proteinExistence type="predicted"/>
<protein>
    <recommendedName>
        <fullName evidence="1">DUF7492 domain-containing protein</fullName>
    </recommendedName>
</protein>
<evidence type="ECO:0000313" key="2">
    <source>
        <dbReference type="EMBL" id="KIV81274.1"/>
    </source>
</evidence>